<dbReference type="AlphaFoldDB" id="A0A5C4RST4"/>
<dbReference type="GO" id="GO:0001530">
    <property type="term" value="F:lipopolysaccharide binding"/>
    <property type="evidence" value="ECO:0007669"/>
    <property type="project" value="TreeGrafter"/>
</dbReference>
<evidence type="ECO:0000256" key="5">
    <source>
        <dbReference type="ARBA" id="ARBA00023288"/>
    </source>
</evidence>
<reference evidence="8 9" key="1">
    <citation type="submission" date="2019-03" db="EMBL/GenBank/DDBJ databases">
        <title>Arenimonas daejeonensis sp. nov., isolated from compost.</title>
        <authorList>
            <person name="Jeon C.O."/>
        </authorList>
    </citation>
    <scope>NUCLEOTIDE SEQUENCE [LARGE SCALE GENOMIC DNA]</scope>
    <source>
        <strain evidence="8 9">R29</strain>
    </source>
</reference>
<dbReference type="EMBL" id="SMDR01000001">
    <property type="protein sequence ID" value="TNJ34230.1"/>
    <property type="molecule type" value="Genomic_DNA"/>
</dbReference>
<dbReference type="RefSeq" id="WP_139444637.1">
    <property type="nucleotide sequence ID" value="NZ_SMDR01000001.1"/>
</dbReference>
<dbReference type="HAMAP" id="MF_01186">
    <property type="entry name" value="LPS_assembly_LptE"/>
    <property type="match status" value="1"/>
</dbReference>
<protein>
    <recommendedName>
        <fullName evidence="6">LPS-assembly lipoprotein LptE</fullName>
    </recommendedName>
</protein>
<dbReference type="PANTHER" id="PTHR38098:SF1">
    <property type="entry name" value="LPS-ASSEMBLY LIPOPROTEIN LPTE"/>
    <property type="match status" value="1"/>
</dbReference>
<feature type="signal peptide" evidence="7">
    <location>
        <begin position="1"/>
        <end position="18"/>
    </location>
</feature>
<dbReference type="GO" id="GO:0015920">
    <property type="term" value="P:lipopolysaccharide transport"/>
    <property type="evidence" value="ECO:0007669"/>
    <property type="project" value="TreeGrafter"/>
</dbReference>
<evidence type="ECO:0000256" key="3">
    <source>
        <dbReference type="ARBA" id="ARBA00023139"/>
    </source>
</evidence>
<dbReference type="InterPro" id="IPR007485">
    <property type="entry name" value="LPS_assembly_LptE"/>
</dbReference>
<comment type="similarity">
    <text evidence="6">Belongs to the LptE lipoprotein family.</text>
</comment>
<dbReference type="PANTHER" id="PTHR38098">
    <property type="entry name" value="LPS-ASSEMBLY LIPOPROTEIN LPTE"/>
    <property type="match status" value="1"/>
</dbReference>
<sequence length="163" mass="18046">MSRVLLLACLVLALGACGFHPRGTLVLAEDLGPVKVQTADPYSTLAQGLSVALTRAGVQAAVEGQPSATLRVRSERLSTRPLTVDRRALVREYETLYRVRFDLIGADGKRRLPEQTIELTREFTYDAFAQAGSPAEQRLIEDELRRDMQAAILRRLDAVLRAK</sequence>
<comment type="function">
    <text evidence="6">Together with LptD, is involved in the assembly of lipopolysaccharide (LPS) at the surface of the outer membrane. Required for the proper assembly of LptD. Binds LPS and may serve as the LPS recognition site at the outer membrane.</text>
</comment>
<dbReference type="Pfam" id="PF04390">
    <property type="entry name" value="LptE"/>
    <property type="match status" value="1"/>
</dbReference>
<evidence type="ECO:0000256" key="7">
    <source>
        <dbReference type="SAM" id="SignalP"/>
    </source>
</evidence>
<dbReference type="Gene3D" id="3.30.160.150">
    <property type="entry name" value="Lipoprotein like domain"/>
    <property type="match status" value="1"/>
</dbReference>
<comment type="subunit">
    <text evidence="6">Component of the lipopolysaccharide transport and assembly complex. Interacts with LptD.</text>
</comment>
<evidence type="ECO:0000256" key="6">
    <source>
        <dbReference type="HAMAP-Rule" id="MF_01186"/>
    </source>
</evidence>
<evidence type="ECO:0000256" key="2">
    <source>
        <dbReference type="ARBA" id="ARBA00023136"/>
    </source>
</evidence>
<evidence type="ECO:0000256" key="4">
    <source>
        <dbReference type="ARBA" id="ARBA00023237"/>
    </source>
</evidence>
<comment type="subcellular location">
    <subcellularLocation>
        <location evidence="6">Cell outer membrane</location>
        <topology evidence="6">Lipid-anchor</topology>
    </subcellularLocation>
</comment>
<keyword evidence="2 6" id="KW-0472">Membrane</keyword>
<organism evidence="8 9">
    <name type="scientific">Arenimonas terrae</name>
    <dbReference type="NCBI Taxonomy" id="2546226"/>
    <lineage>
        <taxon>Bacteria</taxon>
        <taxon>Pseudomonadati</taxon>
        <taxon>Pseudomonadota</taxon>
        <taxon>Gammaproteobacteria</taxon>
        <taxon>Lysobacterales</taxon>
        <taxon>Lysobacteraceae</taxon>
        <taxon>Arenimonas</taxon>
    </lineage>
</organism>
<keyword evidence="5 6" id="KW-0449">Lipoprotein</keyword>
<dbReference type="GO" id="GO:0009279">
    <property type="term" value="C:cell outer membrane"/>
    <property type="evidence" value="ECO:0007669"/>
    <property type="project" value="UniProtKB-SubCell"/>
</dbReference>
<keyword evidence="3 6" id="KW-0564">Palmitate</keyword>
<dbReference type="PROSITE" id="PS51257">
    <property type="entry name" value="PROKAR_LIPOPROTEIN"/>
    <property type="match status" value="1"/>
</dbReference>
<evidence type="ECO:0000313" key="9">
    <source>
        <dbReference type="Proteomes" id="UP000305760"/>
    </source>
</evidence>
<dbReference type="GO" id="GO:1990351">
    <property type="term" value="C:transporter complex"/>
    <property type="evidence" value="ECO:0007669"/>
    <property type="project" value="TreeGrafter"/>
</dbReference>
<comment type="caution">
    <text evidence="8">The sequence shown here is derived from an EMBL/GenBank/DDBJ whole genome shotgun (WGS) entry which is preliminary data.</text>
</comment>
<dbReference type="GO" id="GO:0043165">
    <property type="term" value="P:Gram-negative-bacterium-type cell outer membrane assembly"/>
    <property type="evidence" value="ECO:0007669"/>
    <property type="project" value="UniProtKB-UniRule"/>
</dbReference>
<keyword evidence="9" id="KW-1185">Reference proteome</keyword>
<dbReference type="OrthoDB" id="7349153at2"/>
<evidence type="ECO:0000256" key="1">
    <source>
        <dbReference type="ARBA" id="ARBA00022729"/>
    </source>
</evidence>
<name>A0A5C4RST4_9GAMM</name>
<accession>A0A5C4RST4</accession>
<proteinExistence type="inferred from homology"/>
<evidence type="ECO:0000313" key="8">
    <source>
        <dbReference type="EMBL" id="TNJ34230.1"/>
    </source>
</evidence>
<dbReference type="Proteomes" id="UP000305760">
    <property type="component" value="Unassembled WGS sequence"/>
</dbReference>
<feature type="chain" id="PRO_5022687733" description="LPS-assembly lipoprotein LptE" evidence="7">
    <location>
        <begin position="19"/>
        <end position="163"/>
    </location>
</feature>
<keyword evidence="1 6" id="KW-0732">Signal</keyword>
<gene>
    <name evidence="6" type="primary">lptE</name>
    <name evidence="8" type="ORF">E1B00_00090</name>
</gene>
<keyword evidence="4 6" id="KW-0998">Cell outer membrane</keyword>